<evidence type="ECO:0000313" key="2">
    <source>
        <dbReference type="EMBL" id="MFC7205396.1"/>
    </source>
</evidence>
<keyword evidence="3" id="KW-1185">Reference proteome</keyword>
<dbReference type="RefSeq" id="WP_390226047.1">
    <property type="nucleotide sequence ID" value="NZ_JBHTAA010000015.1"/>
</dbReference>
<proteinExistence type="predicted"/>
<comment type="caution">
    <text evidence="2">The sequence shown here is derived from an EMBL/GenBank/DDBJ whole genome shotgun (WGS) entry which is preliminary data.</text>
</comment>
<evidence type="ECO:0000256" key="1">
    <source>
        <dbReference type="SAM" id="MobiDB-lite"/>
    </source>
</evidence>
<organism evidence="2 3">
    <name type="scientific">Haloferax namakaokahaiae</name>
    <dbReference type="NCBI Taxonomy" id="1748331"/>
    <lineage>
        <taxon>Archaea</taxon>
        <taxon>Methanobacteriati</taxon>
        <taxon>Methanobacteriota</taxon>
        <taxon>Stenosarchaea group</taxon>
        <taxon>Halobacteria</taxon>
        <taxon>Halobacteriales</taxon>
        <taxon>Haloferacaceae</taxon>
        <taxon>Haloferax</taxon>
    </lineage>
</organism>
<accession>A0ABD5ZJD2</accession>
<protein>
    <recommendedName>
        <fullName evidence="4">Twin-arginine translocation signal domain-containing protein</fullName>
    </recommendedName>
</protein>
<dbReference type="Proteomes" id="UP001596481">
    <property type="component" value="Unassembled WGS sequence"/>
</dbReference>
<dbReference type="EMBL" id="JBHTAA010000015">
    <property type="protein sequence ID" value="MFC7205396.1"/>
    <property type="molecule type" value="Genomic_DNA"/>
</dbReference>
<name>A0ABD5ZJD2_9EURY</name>
<dbReference type="SUPFAM" id="SSF51126">
    <property type="entry name" value="Pectin lyase-like"/>
    <property type="match status" value="1"/>
</dbReference>
<feature type="region of interest" description="Disordered" evidence="1">
    <location>
        <begin position="27"/>
        <end position="61"/>
    </location>
</feature>
<sequence>MEADDERETSVREGSSFAVRDFLPLGVLDEDTGVGGDSPDDRDESTAAATDSPDGGDEGVSRLTLDRRSLLKATGAVSVAAVAGIASLWAADSATPEYEEITVGAGETYTARVHSGETFENKLIDISASGATFDIEANGADWVVRNVGIKGVWDQYQKAEPFRARVDAGGTGLIENFYFADGCPDDEYDGVTGIYVYRTHGGDLTINQTNIQDLPDNAIYASTPGYPRETVANRLPGKGGTVTIKNSYAEGCCASHFRVGTTGSRVENCVAVGGDQGDRGIWARFNDIEVANCHLTGHARGDVACGTFEWPAGLDARVSVVDTYFETTDLGLFYRGTVLGLPTGSPEPTMPPIPTSAEAAAQGIATRPRTGTTDS</sequence>
<evidence type="ECO:0000313" key="3">
    <source>
        <dbReference type="Proteomes" id="UP001596481"/>
    </source>
</evidence>
<feature type="compositionally biased region" description="Acidic residues" evidence="1">
    <location>
        <begin position="28"/>
        <end position="43"/>
    </location>
</feature>
<gene>
    <name evidence="2" type="ORF">ACFQJC_17940</name>
</gene>
<evidence type="ECO:0008006" key="4">
    <source>
        <dbReference type="Google" id="ProtNLM"/>
    </source>
</evidence>
<dbReference type="AlphaFoldDB" id="A0ABD5ZJD2"/>
<reference evidence="2 3" key="1">
    <citation type="journal article" date="2019" name="Int. J. Syst. Evol. Microbiol.">
        <title>The Global Catalogue of Microorganisms (GCM) 10K type strain sequencing project: providing services to taxonomists for standard genome sequencing and annotation.</title>
        <authorList>
            <consortium name="The Broad Institute Genomics Platform"/>
            <consortium name="The Broad Institute Genome Sequencing Center for Infectious Disease"/>
            <person name="Wu L."/>
            <person name="Ma J."/>
        </authorList>
    </citation>
    <scope>NUCLEOTIDE SEQUENCE [LARGE SCALE GENOMIC DNA]</scope>
    <source>
        <strain evidence="2 3">DSM 29988</strain>
    </source>
</reference>
<feature type="region of interest" description="Disordered" evidence="1">
    <location>
        <begin position="343"/>
        <end position="375"/>
    </location>
</feature>
<dbReference type="InterPro" id="IPR011050">
    <property type="entry name" value="Pectin_lyase_fold/virulence"/>
</dbReference>